<evidence type="ECO:0000256" key="2">
    <source>
        <dbReference type="ARBA" id="ARBA00023125"/>
    </source>
</evidence>
<feature type="domain" description="HSF-type DNA-binding" evidence="6">
    <location>
        <begin position="181"/>
        <end position="285"/>
    </location>
</feature>
<dbReference type="Gene3D" id="1.10.10.10">
    <property type="entry name" value="Winged helix-like DNA-binding domain superfamily/Winged helix DNA-binding domain"/>
    <property type="match status" value="1"/>
</dbReference>
<dbReference type="GO" id="GO:0003700">
    <property type="term" value="F:DNA-binding transcription factor activity"/>
    <property type="evidence" value="ECO:0007669"/>
    <property type="project" value="InterPro"/>
</dbReference>
<feature type="compositionally biased region" description="Basic and acidic residues" evidence="5">
    <location>
        <begin position="22"/>
        <end position="34"/>
    </location>
</feature>
<accession>A0A9W8GL45</accession>
<dbReference type="Proteomes" id="UP001151516">
    <property type="component" value="Unassembled WGS sequence"/>
</dbReference>
<dbReference type="InterPro" id="IPR036390">
    <property type="entry name" value="WH_DNA-bd_sf"/>
</dbReference>
<proteinExistence type="inferred from homology"/>
<comment type="similarity">
    <text evidence="4">Belongs to the HSF family.</text>
</comment>
<feature type="compositionally biased region" description="Polar residues" evidence="5">
    <location>
        <begin position="35"/>
        <end position="57"/>
    </location>
</feature>
<name>A0A9W8GL45_9FUNG</name>
<evidence type="ECO:0000313" key="7">
    <source>
        <dbReference type="EMBL" id="KAJ2686700.1"/>
    </source>
</evidence>
<dbReference type="InterPro" id="IPR036388">
    <property type="entry name" value="WH-like_DNA-bd_sf"/>
</dbReference>
<evidence type="ECO:0000256" key="3">
    <source>
        <dbReference type="ARBA" id="ARBA00023242"/>
    </source>
</evidence>
<dbReference type="SUPFAM" id="SSF46785">
    <property type="entry name" value="Winged helix' DNA-binding domain"/>
    <property type="match status" value="1"/>
</dbReference>
<keyword evidence="2" id="KW-0238">DNA-binding</keyword>
<keyword evidence="3" id="KW-0539">Nucleus</keyword>
<dbReference type="GO" id="GO:0005634">
    <property type="term" value="C:nucleus"/>
    <property type="evidence" value="ECO:0007669"/>
    <property type="project" value="UniProtKB-SubCell"/>
</dbReference>
<evidence type="ECO:0000256" key="1">
    <source>
        <dbReference type="ARBA" id="ARBA00004123"/>
    </source>
</evidence>
<dbReference type="InterPro" id="IPR000232">
    <property type="entry name" value="HSF_DNA-bd"/>
</dbReference>
<organism evidence="7 8">
    <name type="scientific">Coemansia spiralis</name>
    <dbReference type="NCBI Taxonomy" id="417178"/>
    <lineage>
        <taxon>Eukaryota</taxon>
        <taxon>Fungi</taxon>
        <taxon>Fungi incertae sedis</taxon>
        <taxon>Zoopagomycota</taxon>
        <taxon>Kickxellomycotina</taxon>
        <taxon>Kickxellomycetes</taxon>
        <taxon>Kickxellales</taxon>
        <taxon>Kickxellaceae</taxon>
        <taxon>Coemansia</taxon>
    </lineage>
</organism>
<gene>
    <name evidence="7" type="ORF">IWW39_003448</name>
</gene>
<comment type="caution">
    <text evidence="7">The sequence shown here is derived from an EMBL/GenBank/DDBJ whole genome shotgun (WGS) entry which is preliminary data.</text>
</comment>
<evidence type="ECO:0000259" key="6">
    <source>
        <dbReference type="SMART" id="SM00415"/>
    </source>
</evidence>
<dbReference type="GO" id="GO:0043565">
    <property type="term" value="F:sequence-specific DNA binding"/>
    <property type="evidence" value="ECO:0007669"/>
    <property type="project" value="InterPro"/>
</dbReference>
<evidence type="ECO:0000256" key="4">
    <source>
        <dbReference type="RuleBase" id="RU004020"/>
    </source>
</evidence>
<evidence type="ECO:0000313" key="8">
    <source>
        <dbReference type="Proteomes" id="UP001151516"/>
    </source>
</evidence>
<dbReference type="SMART" id="SM00415">
    <property type="entry name" value="HSF"/>
    <property type="match status" value="1"/>
</dbReference>
<reference evidence="7" key="1">
    <citation type="submission" date="2022-07" db="EMBL/GenBank/DDBJ databases">
        <title>Phylogenomic reconstructions and comparative analyses of Kickxellomycotina fungi.</title>
        <authorList>
            <person name="Reynolds N.K."/>
            <person name="Stajich J.E."/>
            <person name="Barry K."/>
            <person name="Grigoriev I.V."/>
            <person name="Crous P."/>
            <person name="Smith M.E."/>
        </authorList>
    </citation>
    <scope>NUCLEOTIDE SEQUENCE</scope>
    <source>
        <strain evidence="7">CBS 109367</strain>
    </source>
</reference>
<comment type="subcellular location">
    <subcellularLocation>
        <location evidence="1">Nucleus</location>
    </subcellularLocation>
</comment>
<dbReference type="OrthoDB" id="60033at2759"/>
<feature type="region of interest" description="Disordered" evidence="5">
    <location>
        <begin position="1"/>
        <end position="72"/>
    </location>
</feature>
<protein>
    <recommendedName>
        <fullName evidence="6">HSF-type DNA-binding domain-containing protein</fullName>
    </recommendedName>
</protein>
<sequence length="292" mass="32647">MNRKRRGSTDEERHTGRKKRVHATDPREEDRDTDSVSSRTRLQNRLATRNTTASQPALSVDSHPAEPAASQLSVDDAVQDITPSNNHFATSATALSPASQNSDEEALTAGLTVSGFGSIGGLPRVGTPYEVPGFLPTPSSLLNTESAALVSTPGNTRFLSSPFLQPYLVPATTARHRLKKPSMAFKYAIYRIVSNEENWAWIKWNEAGDKLLIRSWDFLINTLIDLGFGATERTSVMKNFYSYGFRLESDSRSRVPDENGFEWCVLKHDLFVRGRPDLLKDIKRTNPPRRQR</sequence>
<dbReference type="AlphaFoldDB" id="A0A9W8GL45"/>
<dbReference type="Pfam" id="PF00447">
    <property type="entry name" value="HSF_DNA-bind"/>
    <property type="match status" value="1"/>
</dbReference>
<evidence type="ECO:0000256" key="5">
    <source>
        <dbReference type="SAM" id="MobiDB-lite"/>
    </source>
</evidence>
<keyword evidence="8" id="KW-1185">Reference proteome</keyword>
<dbReference type="EMBL" id="JANBTX010000097">
    <property type="protein sequence ID" value="KAJ2686700.1"/>
    <property type="molecule type" value="Genomic_DNA"/>
</dbReference>